<dbReference type="InterPro" id="IPR004299">
    <property type="entry name" value="MBOAT_fam"/>
</dbReference>
<evidence type="ECO:0000256" key="14">
    <source>
        <dbReference type="ARBA" id="ARBA00049211"/>
    </source>
</evidence>
<evidence type="ECO:0000256" key="3">
    <source>
        <dbReference type="ARBA" id="ARBA00010323"/>
    </source>
</evidence>
<evidence type="ECO:0000256" key="17">
    <source>
        <dbReference type="SAM" id="Phobius"/>
    </source>
</evidence>
<feature type="transmembrane region" description="Helical" evidence="17">
    <location>
        <begin position="90"/>
        <end position="109"/>
    </location>
</feature>
<keyword evidence="7 17" id="KW-0472">Membrane</keyword>
<evidence type="ECO:0000313" key="18">
    <source>
        <dbReference type="EMBL" id="CAB3263672.1"/>
    </source>
</evidence>
<dbReference type="PANTHER" id="PTHR13906:SF16">
    <property type="entry name" value="LYSOPHOSPHOLIPID ACYLTRANSFERASE 7"/>
    <property type="match status" value="1"/>
</dbReference>
<keyword evidence="6 17" id="KW-1133">Transmembrane helix</keyword>
<dbReference type="InterPro" id="IPR049941">
    <property type="entry name" value="LPLAT_7/PORCN-like"/>
</dbReference>
<feature type="transmembrane region" description="Helical" evidence="17">
    <location>
        <begin position="12"/>
        <end position="33"/>
    </location>
</feature>
<comment type="pathway">
    <text evidence="2">Lipid metabolism; phospholipid metabolism.</text>
</comment>
<keyword evidence="4 18" id="KW-0808">Transferase</keyword>
<evidence type="ECO:0000256" key="1">
    <source>
        <dbReference type="ARBA" id="ARBA00004477"/>
    </source>
</evidence>
<name>A0A6F9DJR5_9ASCI</name>
<keyword evidence="5 17" id="KW-0812">Transmembrane</keyword>
<comment type="pathway">
    <text evidence="9">Phospholipid metabolism.</text>
</comment>
<dbReference type="Pfam" id="PF03062">
    <property type="entry name" value="MBOAT"/>
    <property type="match status" value="1"/>
</dbReference>
<dbReference type="AlphaFoldDB" id="A0A6F9DJR5"/>
<comment type="catalytic activity">
    <reaction evidence="11">
        <text>a 1-acyl-sn-glycero-3-phospho-(1D-myo-inositol) + an acyl-CoA = a 1,2-diacyl-sn-glycero-3-phospho-(1D-myo-inositol) + CoA</text>
        <dbReference type="Rhea" id="RHEA:33195"/>
        <dbReference type="ChEBI" id="CHEBI:57287"/>
        <dbReference type="ChEBI" id="CHEBI:57880"/>
        <dbReference type="ChEBI" id="CHEBI:58342"/>
        <dbReference type="ChEBI" id="CHEBI:64771"/>
    </reaction>
    <physiologicalReaction direction="left-to-right" evidence="11">
        <dbReference type="Rhea" id="RHEA:33196"/>
    </physiologicalReaction>
</comment>
<comment type="subcellular location">
    <subcellularLocation>
        <location evidence="1">Endoplasmic reticulum membrane</location>
        <topology evidence="1">Multi-pass membrane protein</topology>
    </subcellularLocation>
</comment>
<evidence type="ECO:0000256" key="15">
    <source>
        <dbReference type="ARBA" id="ARBA00049362"/>
    </source>
</evidence>
<comment type="catalytic activity">
    <reaction evidence="15">
        <text>1-octadecanoyl-sn-glycero-3-phospho-(1D-myo-inositol) + (5Z,8Z,11Z,14Z)-eicosatetraenoyl-CoA = 1-octadecanoyl-2-(5Z,8Z,11Z,14Z-eicosatetraenoyl)-sn-glycero-3-phospho-(1D-myo-inositol) + CoA</text>
        <dbReference type="Rhea" id="RHEA:36835"/>
        <dbReference type="ChEBI" id="CHEBI:57287"/>
        <dbReference type="ChEBI" id="CHEBI:57368"/>
        <dbReference type="ChEBI" id="CHEBI:74243"/>
        <dbReference type="ChEBI" id="CHEBI:133606"/>
    </reaction>
    <physiologicalReaction direction="left-to-right" evidence="15">
        <dbReference type="Rhea" id="RHEA:36836"/>
    </physiologicalReaction>
</comment>
<evidence type="ECO:0000256" key="7">
    <source>
        <dbReference type="ARBA" id="ARBA00023136"/>
    </source>
</evidence>
<sequence length="337" mass="39424">MVTSSMIKNPKLIFGFCLGYRVFFSSSKYLGFYRDEQNLANSLMLVATIKMILVAYEVFDYRDRDEKNNQPKSYTFGVLQLEKEPTQLDIFCYMTCFVGLFTGPIYKYRTFYDMIMSPYRPISQTLWKHIRSILGATVVFLIGLFLFDMKYFTSENLLTDTLVARLLHVYPVGFIYQMRYIVAWLLGEGICILVGLGMYPNTTNPQPGKGPTQHPQNLKFGENQEKLTFEHNFKTVENIQPLTGIVEISFWKTLHHWNCCVQWWLSQFIYRSNVLPKSMRGARVFLTLCFSALWHGIKPGYFMCLLPLPFFAALEESCFYLQRKYIRHEKTRSVLCG</sequence>
<evidence type="ECO:0000256" key="2">
    <source>
        <dbReference type="ARBA" id="ARBA00005074"/>
    </source>
</evidence>
<accession>A0A6F9DJR5</accession>
<evidence type="ECO:0000256" key="16">
    <source>
        <dbReference type="ARBA" id="ARBA00093678"/>
    </source>
</evidence>
<reference evidence="18" key="1">
    <citation type="submission" date="2020-04" db="EMBL/GenBank/DDBJ databases">
        <authorList>
            <person name="Neveu A P."/>
        </authorList>
    </citation>
    <scope>NUCLEOTIDE SEQUENCE</scope>
    <source>
        <tissue evidence="18">Whole embryo</tissue>
    </source>
</reference>
<feature type="transmembrane region" description="Helical" evidence="17">
    <location>
        <begin position="129"/>
        <end position="147"/>
    </location>
</feature>
<evidence type="ECO:0000256" key="5">
    <source>
        <dbReference type="ARBA" id="ARBA00022692"/>
    </source>
</evidence>
<dbReference type="GO" id="GO:0005789">
    <property type="term" value="C:endoplasmic reticulum membrane"/>
    <property type="evidence" value="ECO:0007669"/>
    <property type="project" value="UniProtKB-SubCell"/>
</dbReference>
<dbReference type="GO" id="GO:0071617">
    <property type="term" value="F:lysophospholipid acyltransferase activity"/>
    <property type="evidence" value="ECO:0007669"/>
    <property type="project" value="TreeGrafter"/>
</dbReference>
<evidence type="ECO:0000256" key="9">
    <source>
        <dbReference type="ARBA" id="ARBA00025707"/>
    </source>
</evidence>
<evidence type="ECO:0000256" key="6">
    <source>
        <dbReference type="ARBA" id="ARBA00022989"/>
    </source>
</evidence>
<organism evidence="18">
    <name type="scientific">Phallusia mammillata</name>
    <dbReference type="NCBI Taxonomy" id="59560"/>
    <lineage>
        <taxon>Eukaryota</taxon>
        <taxon>Metazoa</taxon>
        <taxon>Chordata</taxon>
        <taxon>Tunicata</taxon>
        <taxon>Ascidiacea</taxon>
        <taxon>Phlebobranchia</taxon>
        <taxon>Ascidiidae</taxon>
        <taxon>Phallusia</taxon>
    </lineage>
</organism>
<dbReference type="GO" id="GO:0044233">
    <property type="term" value="C:mitochondria-associated endoplasmic reticulum membrane contact site"/>
    <property type="evidence" value="ECO:0007669"/>
    <property type="project" value="TreeGrafter"/>
</dbReference>
<gene>
    <name evidence="18" type="primary">Mboat7-002</name>
</gene>
<keyword evidence="8 18" id="KW-0012">Acyltransferase</keyword>
<evidence type="ECO:0000256" key="12">
    <source>
        <dbReference type="ARBA" id="ARBA00041626"/>
    </source>
</evidence>
<dbReference type="EMBL" id="LR787810">
    <property type="protein sequence ID" value="CAB3263672.1"/>
    <property type="molecule type" value="mRNA"/>
</dbReference>
<comment type="catalytic activity">
    <reaction evidence="14">
        <text>a 1-acyl-sn-glycero-3-phospho-(1D-myo-inositol) + (5Z,8Z,11Z,14Z)-eicosatetraenoyl-CoA = a 1-acyl-2-(5Z,8Z,11Z,14Z-eicosatetraenoyl)-sn-glycero-3-phospho-(1D-myo-inositol) + CoA</text>
        <dbReference type="Rhea" id="RHEA:37015"/>
        <dbReference type="ChEBI" id="CHEBI:57287"/>
        <dbReference type="ChEBI" id="CHEBI:57368"/>
        <dbReference type="ChEBI" id="CHEBI:64771"/>
        <dbReference type="ChEBI" id="CHEBI:75243"/>
    </reaction>
    <physiologicalReaction direction="left-to-right" evidence="14">
        <dbReference type="Rhea" id="RHEA:37016"/>
    </physiologicalReaction>
</comment>
<comment type="catalytic activity">
    <reaction evidence="10">
        <text>(5Z,8Z,11Z,14Z)-eicosatetraenoyl-CoA + 1-hexadecanoyl-sn-glycero-3-phosphocholine = 1-hexadecanoyl-2-(5Z,8Z,11Z,14Z-eicosatetraenoyl)-sn-glycero-3-phosphocholine + CoA</text>
        <dbReference type="Rhea" id="RHEA:35999"/>
        <dbReference type="ChEBI" id="CHEBI:57287"/>
        <dbReference type="ChEBI" id="CHEBI:57368"/>
        <dbReference type="ChEBI" id="CHEBI:72998"/>
        <dbReference type="ChEBI" id="CHEBI:73003"/>
    </reaction>
    <physiologicalReaction direction="left-to-right" evidence="10">
        <dbReference type="Rhea" id="RHEA:36000"/>
    </physiologicalReaction>
</comment>
<evidence type="ECO:0000256" key="13">
    <source>
        <dbReference type="ARBA" id="ARBA00041667"/>
    </source>
</evidence>
<evidence type="ECO:0000256" key="8">
    <source>
        <dbReference type="ARBA" id="ARBA00023315"/>
    </source>
</evidence>
<evidence type="ECO:0000256" key="11">
    <source>
        <dbReference type="ARBA" id="ARBA00036730"/>
    </source>
</evidence>
<proteinExistence type="evidence at transcript level"/>
<dbReference type="PANTHER" id="PTHR13906">
    <property type="entry name" value="PORCUPINE"/>
    <property type="match status" value="1"/>
</dbReference>
<comment type="similarity">
    <text evidence="3">Belongs to the membrane-bound acyltransferase family.</text>
</comment>
<dbReference type="GO" id="GO:0006661">
    <property type="term" value="P:phosphatidylinositol biosynthetic process"/>
    <property type="evidence" value="ECO:0007669"/>
    <property type="project" value="TreeGrafter"/>
</dbReference>
<protein>
    <recommendedName>
        <fullName evidence="13">Leukocyte receptor cluster member 4</fullName>
    </recommendedName>
    <alternativeName>
        <fullName evidence="16">Lysophospholipid acyltransferase 7</fullName>
    </alternativeName>
    <alternativeName>
        <fullName evidence="12">Membrane-bound O-acyltransferase domain-containing protein 7</fullName>
    </alternativeName>
</protein>
<feature type="transmembrane region" description="Helical" evidence="17">
    <location>
        <begin position="180"/>
        <end position="199"/>
    </location>
</feature>
<evidence type="ECO:0000256" key="10">
    <source>
        <dbReference type="ARBA" id="ARBA00035964"/>
    </source>
</evidence>
<evidence type="ECO:0000256" key="4">
    <source>
        <dbReference type="ARBA" id="ARBA00022679"/>
    </source>
</evidence>
<dbReference type="GO" id="GO:0030258">
    <property type="term" value="P:lipid modification"/>
    <property type="evidence" value="ECO:0007669"/>
    <property type="project" value="TreeGrafter"/>
</dbReference>